<dbReference type="Pfam" id="PF03372">
    <property type="entry name" value="Exo_endo_phos"/>
    <property type="match status" value="1"/>
</dbReference>
<sequence length="253" mass="26959">MLRVATYNVRSLRDDRDALIRVIRAMRPDVLCLQEAPRFSSWRRKRRLLARDAGMLVAAGNRAGGVAVLTGPGVRILHARGHMLRWIPGLEWRAMAVAVVDKDGERIAVASAHLDLVAAARLRHAAQIVRILDGVAAASGAPAVLAGDVNETPGGPAWRLLDDRYPDCMPRSGRYEPHPAAGGGYLAADGGSPAVGPSAGDHTFPAWRPAARLDAIFADAGLTVLGYGVPAAPAEDLRRATDHLPVFADIARM</sequence>
<dbReference type="GO" id="GO:0003824">
    <property type="term" value="F:catalytic activity"/>
    <property type="evidence" value="ECO:0007669"/>
    <property type="project" value="InterPro"/>
</dbReference>
<dbReference type="InterPro" id="IPR036691">
    <property type="entry name" value="Endo/exonu/phosph_ase_sf"/>
</dbReference>
<dbReference type="Proteomes" id="UP000605992">
    <property type="component" value="Unassembled WGS sequence"/>
</dbReference>
<protein>
    <recommendedName>
        <fullName evidence="1">Endonuclease/exonuclease/phosphatase domain-containing protein</fullName>
    </recommendedName>
</protein>
<dbReference type="GO" id="GO:0016020">
    <property type="term" value="C:membrane"/>
    <property type="evidence" value="ECO:0007669"/>
    <property type="project" value="GOC"/>
</dbReference>
<dbReference type="PANTHER" id="PTHR14859">
    <property type="entry name" value="CALCOFLUOR WHITE HYPERSENSITIVE PROTEIN PRECURSOR"/>
    <property type="match status" value="1"/>
</dbReference>
<dbReference type="PANTHER" id="PTHR14859:SF1">
    <property type="entry name" value="PGAP2-INTERACTING PROTEIN"/>
    <property type="match status" value="1"/>
</dbReference>
<gene>
    <name evidence="2" type="ORF">Pth03_22130</name>
</gene>
<dbReference type="SUPFAM" id="SSF56219">
    <property type="entry name" value="DNase I-like"/>
    <property type="match status" value="1"/>
</dbReference>
<dbReference type="Gene3D" id="3.60.10.10">
    <property type="entry name" value="Endonuclease/exonuclease/phosphatase"/>
    <property type="match status" value="1"/>
</dbReference>
<feature type="domain" description="Endonuclease/exonuclease/phosphatase" evidence="1">
    <location>
        <begin position="5"/>
        <end position="243"/>
    </location>
</feature>
<proteinExistence type="predicted"/>
<name>A0A8J3XV13_9ACTN</name>
<organism evidence="2 3">
    <name type="scientific">Planotetraspora thailandica</name>
    <dbReference type="NCBI Taxonomy" id="487172"/>
    <lineage>
        <taxon>Bacteria</taxon>
        <taxon>Bacillati</taxon>
        <taxon>Actinomycetota</taxon>
        <taxon>Actinomycetes</taxon>
        <taxon>Streptosporangiales</taxon>
        <taxon>Streptosporangiaceae</taxon>
        <taxon>Planotetraspora</taxon>
    </lineage>
</organism>
<dbReference type="EMBL" id="BOOR01000012">
    <property type="protein sequence ID" value="GII53824.1"/>
    <property type="molecule type" value="Genomic_DNA"/>
</dbReference>
<dbReference type="InterPro" id="IPR005135">
    <property type="entry name" value="Endo/exonuclease/phosphatase"/>
</dbReference>
<dbReference type="InterPro" id="IPR051916">
    <property type="entry name" value="GPI-anchor_lipid_remodeler"/>
</dbReference>
<keyword evidence="3" id="KW-1185">Reference proteome</keyword>
<accession>A0A8J3XV13</accession>
<evidence type="ECO:0000259" key="1">
    <source>
        <dbReference type="Pfam" id="PF03372"/>
    </source>
</evidence>
<dbReference type="AlphaFoldDB" id="A0A8J3XV13"/>
<evidence type="ECO:0000313" key="2">
    <source>
        <dbReference type="EMBL" id="GII53824.1"/>
    </source>
</evidence>
<dbReference type="GO" id="GO:0006506">
    <property type="term" value="P:GPI anchor biosynthetic process"/>
    <property type="evidence" value="ECO:0007669"/>
    <property type="project" value="TreeGrafter"/>
</dbReference>
<dbReference type="RefSeq" id="WP_239118928.1">
    <property type="nucleotide sequence ID" value="NZ_BOOR01000012.1"/>
</dbReference>
<comment type="caution">
    <text evidence="2">The sequence shown here is derived from an EMBL/GenBank/DDBJ whole genome shotgun (WGS) entry which is preliminary data.</text>
</comment>
<evidence type="ECO:0000313" key="3">
    <source>
        <dbReference type="Proteomes" id="UP000605992"/>
    </source>
</evidence>
<reference evidence="2" key="1">
    <citation type="submission" date="2021-01" db="EMBL/GenBank/DDBJ databases">
        <title>Whole genome shotgun sequence of Planotetraspora thailandica NBRC 104271.</title>
        <authorList>
            <person name="Komaki H."/>
            <person name="Tamura T."/>
        </authorList>
    </citation>
    <scope>NUCLEOTIDE SEQUENCE</scope>
    <source>
        <strain evidence="2">NBRC 104271</strain>
    </source>
</reference>